<keyword evidence="3" id="KW-1185">Reference proteome</keyword>
<sequence length="452" mass="49644">MASPGRIHHHHDSLETNAPLQQRPEYLAAAAAAAAVGEGQFVAHGAFDFAAGATTASPHVVPATPVPQQQQQHEQHEHQMQARQQQQQDGQYENLSAVAAAAAIVIGASEGTTDPNLAGYTAASTVPSAVQTEPSIQSAAPAVASSARQTTSNNGTIETLFCGRCHVHRPYADFFGPPHPETMKKNCVHCRTKMNLYKRSVERSRSHGREFADIPESHRVSSMAGLKELLTSDLFSVPVREQNEDTLDDSSTAARAQFKYFVLPATVFNDKTIGEWFEGTQAEPHEVYKFVIKAVMEITGYSFQRHGRYTYTRNTGGWSSRYKCGQATSSASRHVRKTGPKARNVVPRTYYKCDGVLTISGTVAGLRIVYDHLHIHTGRTRKPSVKKGDPIFPEDIPTNVKLLRNVAPMFVEQLQQSGAYPSLPPPGFTGFDHPQFAERRKLMMLFFGTGIC</sequence>
<evidence type="ECO:0000313" key="2">
    <source>
        <dbReference type="EMBL" id="KAK7208296.1"/>
    </source>
</evidence>
<evidence type="ECO:0000256" key="1">
    <source>
        <dbReference type="SAM" id="MobiDB-lite"/>
    </source>
</evidence>
<feature type="region of interest" description="Disordered" evidence="1">
    <location>
        <begin position="58"/>
        <end position="92"/>
    </location>
</feature>
<accession>A0ABR1FEM4</accession>
<name>A0ABR1FEM4_9ASCO</name>
<protein>
    <submittedName>
        <fullName evidence="2">Uncharacterized protein</fullName>
    </submittedName>
</protein>
<reference evidence="2 3" key="1">
    <citation type="submission" date="2024-03" db="EMBL/GenBank/DDBJ databases">
        <title>Genome-scale model development and genomic sequencing of the oleaginous clade Lipomyces.</title>
        <authorList>
            <consortium name="Lawrence Berkeley National Laboratory"/>
            <person name="Czajka J.J."/>
            <person name="Han Y."/>
            <person name="Kim J."/>
            <person name="Mondo S.J."/>
            <person name="Hofstad B.A."/>
            <person name="Robles A."/>
            <person name="Haridas S."/>
            <person name="Riley R."/>
            <person name="LaButti K."/>
            <person name="Pangilinan J."/>
            <person name="Andreopoulos W."/>
            <person name="Lipzen A."/>
            <person name="Yan J."/>
            <person name="Wang M."/>
            <person name="Ng V."/>
            <person name="Grigoriev I.V."/>
            <person name="Spatafora J.W."/>
            <person name="Magnuson J.K."/>
            <person name="Baker S.E."/>
            <person name="Pomraning K.R."/>
        </authorList>
    </citation>
    <scope>NUCLEOTIDE SEQUENCE [LARGE SCALE GENOMIC DNA]</scope>
    <source>
        <strain evidence="2 3">Phaff 52-87</strain>
    </source>
</reference>
<proteinExistence type="predicted"/>
<dbReference type="RefSeq" id="XP_064771329.1">
    <property type="nucleotide sequence ID" value="XM_064911818.1"/>
</dbReference>
<feature type="compositionally biased region" description="Low complexity" evidence="1">
    <location>
        <begin position="81"/>
        <end position="92"/>
    </location>
</feature>
<evidence type="ECO:0000313" key="3">
    <source>
        <dbReference type="Proteomes" id="UP001498771"/>
    </source>
</evidence>
<comment type="caution">
    <text evidence="2">The sequence shown here is derived from an EMBL/GenBank/DDBJ whole genome shotgun (WGS) entry which is preliminary data.</text>
</comment>
<feature type="non-terminal residue" evidence="2">
    <location>
        <position position="452"/>
    </location>
</feature>
<dbReference type="Proteomes" id="UP001498771">
    <property type="component" value="Unassembled WGS sequence"/>
</dbReference>
<organism evidence="2 3">
    <name type="scientific">Myxozyma melibiosi</name>
    <dbReference type="NCBI Taxonomy" id="54550"/>
    <lineage>
        <taxon>Eukaryota</taxon>
        <taxon>Fungi</taxon>
        <taxon>Dikarya</taxon>
        <taxon>Ascomycota</taxon>
        <taxon>Saccharomycotina</taxon>
        <taxon>Lipomycetes</taxon>
        <taxon>Lipomycetales</taxon>
        <taxon>Lipomycetaceae</taxon>
        <taxon>Myxozyma</taxon>
    </lineage>
</organism>
<gene>
    <name evidence="2" type="ORF">BZA70DRAFT_273374</name>
</gene>
<dbReference type="GeneID" id="90037330"/>
<dbReference type="EMBL" id="JBBJBU010000001">
    <property type="protein sequence ID" value="KAK7208296.1"/>
    <property type="molecule type" value="Genomic_DNA"/>
</dbReference>